<feature type="non-terminal residue" evidence="6">
    <location>
        <position position="200"/>
    </location>
</feature>
<dbReference type="InterPro" id="IPR036736">
    <property type="entry name" value="ACP-like_sf"/>
</dbReference>
<keyword evidence="3" id="KW-0808">Transferase</keyword>
<keyword evidence="1" id="KW-0596">Phosphopantetheine</keyword>
<dbReference type="RefSeq" id="WP_275823506.1">
    <property type="nucleotide sequence ID" value="NZ_JARHTQ010000105.1"/>
</dbReference>
<evidence type="ECO:0000256" key="1">
    <source>
        <dbReference type="ARBA" id="ARBA00022450"/>
    </source>
</evidence>
<accession>A0ABT5ZCU4</accession>
<dbReference type="InterPro" id="IPR009081">
    <property type="entry name" value="PP-bd_ACP"/>
</dbReference>
<dbReference type="PANTHER" id="PTHR43775:SF51">
    <property type="entry name" value="INACTIVE PHENOLPHTHIOCEROL SYNTHESIS POLYKETIDE SYNTHASE TYPE I PKS1-RELATED"/>
    <property type="match status" value="1"/>
</dbReference>
<comment type="caution">
    <text evidence="6">The sequence shown here is derived from an EMBL/GenBank/DDBJ whole genome shotgun (WGS) entry which is preliminary data.</text>
</comment>
<dbReference type="Gene3D" id="1.10.1200.10">
    <property type="entry name" value="ACP-like"/>
    <property type="match status" value="1"/>
</dbReference>
<evidence type="ECO:0000256" key="3">
    <source>
        <dbReference type="ARBA" id="ARBA00022679"/>
    </source>
</evidence>
<organism evidence="6 7">
    <name type="scientific">Streptantibioticus ferralitis</name>
    <dbReference type="NCBI Taxonomy" id="236510"/>
    <lineage>
        <taxon>Bacteria</taxon>
        <taxon>Bacillati</taxon>
        <taxon>Actinomycetota</taxon>
        <taxon>Actinomycetes</taxon>
        <taxon>Kitasatosporales</taxon>
        <taxon>Streptomycetaceae</taxon>
        <taxon>Streptantibioticus</taxon>
    </lineage>
</organism>
<dbReference type="Pfam" id="PF00550">
    <property type="entry name" value="PP-binding"/>
    <property type="match status" value="1"/>
</dbReference>
<keyword evidence="7" id="KW-1185">Reference proteome</keyword>
<evidence type="ECO:0000256" key="4">
    <source>
        <dbReference type="ARBA" id="ARBA00023268"/>
    </source>
</evidence>
<keyword evidence="4" id="KW-0511">Multifunctional enzyme</keyword>
<dbReference type="SMART" id="SM01294">
    <property type="entry name" value="PKS_PP_betabranch"/>
    <property type="match status" value="1"/>
</dbReference>
<dbReference type="SMART" id="SM00823">
    <property type="entry name" value="PKS_PP"/>
    <property type="match status" value="1"/>
</dbReference>
<dbReference type="Proteomes" id="UP001220022">
    <property type="component" value="Unassembled WGS sequence"/>
</dbReference>
<sequence>PGVSMAWGPWTPEVGLTGTLSEADIHRLERSGMPPLSVAQGMRLFDQAVIADIPLVALARLDTPALRGQPDLPVILRALVGARPQRATAGNHQQPDGLAQQLAGLTTQQRGQHLLTLVREHVAIVLGHSGGNDVDPAQAFREAGFDSLTAVELRNRLQTATGLALPATLVFDYPNATRLAAHLAEQLGHATETAVRQALP</sequence>
<dbReference type="InterPro" id="IPR050091">
    <property type="entry name" value="PKS_NRPS_Biosynth_Enz"/>
</dbReference>
<evidence type="ECO:0000313" key="6">
    <source>
        <dbReference type="EMBL" id="MDF2261653.1"/>
    </source>
</evidence>
<gene>
    <name evidence="6" type="ORF">P2L57_39890</name>
</gene>
<dbReference type="PROSITE" id="PS00012">
    <property type="entry name" value="PHOSPHOPANTETHEINE"/>
    <property type="match status" value="1"/>
</dbReference>
<dbReference type="Gene3D" id="3.40.50.720">
    <property type="entry name" value="NAD(P)-binding Rossmann-like Domain"/>
    <property type="match status" value="1"/>
</dbReference>
<dbReference type="EMBL" id="JARHTQ010000105">
    <property type="protein sequence ID" value="MDF2261653.1"/>
    <property type="molecule type" value="Genomic_DNA"/>
</dbReference>
<evidence type="ECO:0000313" key="7">
    <source>
        <dbReference type="Proteomes" id="UP001220022"/>
    </source>
</evidence>
<protein>
    <submittedName>
        <fullName evidence="6">Beta-ketoacyl reductase</fullName>
    </submittedName>
</protein>
<evidence type="ECO:0000256" key="2">
    <source>
        <dbReference type="ARBA" id="ARBA00022553"/>
    </source>
</evidence>
<keyword evidence="2" id="KW-0597">Phosphoprotein</keyword>
<dbReference type="PANTHER" id="PTHR43775">
    <property type="entry name" value="FATTY ACID SYNTHASE"/>
    <property type="match status" value="1"/>
</dbReference>
<feature type="non-terminal residue" evidence="6">
    <location>
        <position position="1"/>
    </location>
</feature>
<name>A0ABT5ZCU4_9ACTN</name>
<feature type="domain" description="Carrier" evidence="5">
    <location>
        <begin position="112"/>
        <end position="187"/>
    </location>
</feature>
<evidence type="ECO:0000259" key="5">
    <source>
        <dbReference type="PROSITE" id="PS50075"/>
    </source>
</evidence>
<dbReference type="PROSITE" id="PS50075">
    <property type="entry name" value="CARRIER"/>
    <property type="match status" value="1"/>
</dbReference>
<dbReference type="InterPro" id="IPR006162">
    <property type="entry name" value="Ppantetheine_attach_site"/>
</dbReference>
<proteinExistence type="predicted"/>
<reference evidence="6 7" key="1">
    <citation type="submission" date="2023-03" db="EMBL/GenBank/DDBJ databases">
        <title>Draft genome sequence of type strain Streptomyces ferralitis JCM 14344.</title>
        <authorList>
            <person name="Klaysubun C."/>
            <person name="Duangmal K."/>
        </authorList>
    </citation>
    <scope>NUCLEOTIDE SEQUENCE [LARGE SCALE GENOMIC DNA]</scope>
    <source>
        <strain evidence="6 7">JCM 14344</strain>
    </source>
</reference>
<dbReference type="InterPro" id="IPR020806">
    <property type="entry name" value="PKS_PP-bd"/>
</dbReference>
<dbReference type="SUPFAM" id="SSF47336">
    <property type="entry name" value="ACP-like"/>
    <property type="match status" value="1"/>
</dbReference>